<dbReference type="InterPro" id="IPR002888">
    <property type="entry name" value="2Fe-2S-bd"/>
</dbReference>
<protein>
    <submittedName>
        <fullName evidence="8">(2Fe-2S)-binding protein</fullName>
    </submittedName>
</protein>
<accession>A0ABS5G718</accession>
<dbReference type="PANTHER" id="PTHR44379">
    <property type="entry name" value="OXIDOREDUCTASE WITH IRON-SULFUR SUBUNIT"/>
    <property type="match status" value="1"/>
</dbReference>
<dbReference type="PANTHER" id="PTHR44379:SF5">
    <property type="entry name" value="OXIDOREDUCTASE WITH IRON-SULFUR SUBUNIT"/>
    <property type="match status" value="1"/>
</dbReference>
<feature type="domain" description="[2Fe-2S]-binding" evidence="7">
    <location>
        <begin position="76"/>
        <end position="149"/>
    </location>
</feature>
<evidence type="ECO:0000313" key="8">
    <source>
        <dbReference type="EMBL" id="MBR1137048.1"/>
    </source>
</evidence>
<evidence type="ECO:0000256" key="3">
    <source>
        <dbReference type="ARBA" id="ARBA00023002"/>
    </source>
</evidence>
<reference evidence="9" key="1">
    <citation type="journal article" date="2021" name="ISME J.">
        <title>Evolutionary origin and ecological implication of a unique nif island in free-living Bradyrhizobium lineages.</title>
        <authorList>
            <person name="Tao J."/>
        </authorList>
    </citation>
    <scope>NUCLEOTIDE SEQUENCE [LARGE SCALE GENOMIC DNA]</scope>
    <source>
        <strain evidence="9">SZCCT0094</strain>
    </source>
</reference>
<dbReference type="Gene3D" id="1.10.150.120">
    <property type="entry name" value="[2Fe-2S]-binding domain"/>
    <property type="match status" value="1"/>
</dbReference>
<evidence type="ECO:0000256" key="2">
    <source>
        <dbReference type="ARBA" id="ARBA00022723"/>
    </source>
</evidence>
<evidence type="ECO:0000256" key="4">
    <source>
        <dbReference type="ARBA" id="ARBA00023004"/>
    </source>
</evidence>
<dbReference type="InterPro" id="IPR012675">
    <property type="entry name" value="Beta-grasp_dom_sf"/>
</dbReference>
<keyword evidence="2" id="KW-0479">Metal-binding</keyword>
<dbReference type="InterPro" id="IPR036884">
    <property type="entry name" value="2Fe-2S-bd_dom_sf"/>
</dbReference>
<sequence length="178" mass="19078">MSEHAIKVVVNGVRHHGRVPSRKLLVHYLRDDLRLTSVHVGCDSTQCGACTVHVDGHAVKSCTVLAVQADGSTLGTVEGVATDGVLHPLQQAFQDCHALQCGFCTPGMIMSSLDLLERYPDPSDAQVRAWLKGNFCRCTGYQHIIEAIRSVGHGSGSVPNEHAVTREGSAQARVCHGC</sequence>
<evidence type="ECO:0000259" key="6">
    <source>
        <dbReference type="Pfam" id="PF00111"/>
    </source>
</evidence>
<dbReference type="Pfam" id="PF01799">
    <property type="entry name" value="Fer2_2"/>
    <property type="match status" value="1"/>
</dbReference>
<keyword evidence="9" id="KW-1185">Reference proteome</keyword>
<keyword evidence="5" id="KW-0411">Iron-sulfur</keyword>
<name>A0ABS5G718_9BRAD</name>
<dbReference type="RefSeq" id="WP_172236869.1">
    <property type="nucleotide sequence ID" value="NZ_JABFDP010000012.1"/>
</dbReference>
<dbReference type="SUPFAM" id="SSF47741">
    <property type="entry name" value="CO dehydrogenase ISP C-domain like"/>
    <property type="match status" value="1"/>
</dbReference>
<keyword evidence="3" id="KW-0560">Oxidoreductase</keyword>
<dbReference type="InterPro" id="IPR051452">
    <property type="entry name" value="Diverse_Oxidoreductases"/>
</dbReference>
<dbReference type="Pfam" id="PF00111">
    <property type="entry name" value="Fer2"/>
    <property type="match status" value="1"/>
</dbReference>
<dbReference type="InterPro" id="IPR036010">
    <property type="entry name" value="2Fe-2S_ferredoxin-like_sf"/>
</dbReference>
<keyword evidence="1" id="KW-0001">2Fe-2S</keyword>
<gene>
    <name evidence="8" type="ORF">JQ619_14835</name>
</gene>
<keyword evidence="4" id="KW-0408">Iron</keyword>
<proteinExistence type="predicted"/>
<dbReference type="EMBL" id="JAFCLK010000012">
    <property type="protein sequence ID" value="MBR1137048.1"/>
    <property type="molecule type" value="Genomic_DNA"/>
</dbReference>
<dbReference type="Proteomes" id="UP001314635">
    <property type="component" value="Unassembled WGS sequence"/>
</dbReference>
<comment type="caution">
    <text evidence="8">The sequence shown here is derived from an EMBL/GenBank/DDBJ whole genome shotgun (WGS) entry which is preliminary data.</text>
</comment>
<evidence type="ECO:0000256" key="1">
    <source>
        <dbReference type="ARBA" id="ARBA00022714"/>
    </source>
</evidence>
<feature type="domain" description="2Fe-2S ferredoxin-type" evidence="6">
    <location>
        <begin position="10"/>
        <end position="62"/>
    </location>
</feature>
<evidence type="ECO:0000256" key="5">
    <source>
        <dbReference type="ARBA" id="ARBA00023014"/>
    </source>
</evidence>
<dbReference type="SUPFAM" id="SSF54292">
    <property type="entry name" value="2Fe-2S ferredoxin-like"/>
    <property type="match status" value="1"/>
</dbReference>
<dbReference type="InterPro" id="IPR001041">
    <property type="entry name" value="2Fe-2S_ferredoxin-type"/>
</dbReference>
<evidence type="ECO:0000259" key="7">
    <source>
        <dbReference type="Pfam" id="PF01799"/>
    </source>
</evidence>
<evidence type="ECO:0000313" key="9">
    <source>
        <dbReference type="Proteomes" id="UP001314635"/>
    </source>
</evidence>
<organism evidence="8 9">
    <name type="scientific">Bradyrhizobium denitrificans</name>
    <dbReference type="NCBI Taxonomy" id="2734912"/>
    <lineage>
        <taxon>Bacteria</taxon>
        <taxon>Pseudomonadati</taxon>
        <taxon>Pseudomonadota</taxon>
        <taxon>Alphaproteobacteria</taxon>
        <taxon>Hyphomicrobiales</taxon>
        <taxon>Nitrobacteraceae</taxon>
        <taxon>Bradyrhizobium</taxon>
    </lineage>
</organism>
<dbReference type="Gene3D" id="3.10.20.30">
    <property type="match status" value="1"/>
</dbReference>